<reference evidence="3" key="1">
    <citation type="submission" date="2021-06" db="EMBL/GenBank/DDBJ databases">
        <authorList>
            <person name="Kallberg Y."/>
            <person name="Tangrot J."/>
            <person name="Rosling A."/>
        </authorList>
    </citation>
    <scope>NUCLEOTIDE SEQUENCE</scope>
    <source>
        <strain evidence="3">MT106</strain>
    </source>
</reference>
<dbReference type="OrthoDB" id="2013972at2759"/>
<protein>
    <submittedName>
        <fullName evidence="3">2358_t:CDS:1</fullName>
    </submittedName>
</protein>
<evidence type="ECO:0000259" key="2">
    <source>
        <dbReference type="Pfam" id="PF13649"/>
    </source>
</evidence>
<dbReference type="Pfam" id="PF13649">
    <property type="entry name" value="Methyltransf_25"/>
    <property type="match status" value="1"/>
</dbReference>
<dbReference type="EMBL" id="CAJVPL010000490">
    <property type="protein sequence ID" value="CAG8502842.1"/>
    <property type="molecule type" value="Genomic_DNA"/>
</dbReference>
<accession>A0A9N8ZPH0</accession>
<dbReference type="SUPFAM" id="SSF53335">
    <property type="entry name" value="S-adenosyl-L-methionine-dependent methyltransferases"/>
    <property type="match status" value="1"/>
</dbReference>
<dbReference type="Proteomes" id="UP000789831">
    <property type="component" value="Unassembled WGS sequence"/>
</dbReference>
<dbReference type="AlphaFoldDB" id="A0A9N8ZPH0"/>
<sequence>MGNCLDKPQEGETDSSPCSIATSSTGTYNEQHSMTYLINADNDRFSKLHTLFKCTWQANFLAPVHKQLGLGNARVLELGCQTGEWVLEVSEKYPLAKVWGIDTSNYFPSSIPLNSTFLHHNIILNGLPFADNTFDFVHARCLAFTFTDIEWEQKIIKELLRVLKPGTGWLSLLEINLFYKIEGQNTAKLTEYMKLFLNEKKMNPDIASLQEHLLRASNQFTDIQVHERFPTLDHMNDIAAEEFARRMYALSKELSEFIGIDNEEYKSLVKSSVKEFNIYKTSIRQTRVIARKISLN</sequence>
<comment type="caution">
    <text evidence="3">The sequence shown here is derived from an EMBL/GenBank/DDBJ whole genome shotgun (WGS) entry which is preliminary data.</text>
</comment>
<dbReference type="Gene3D" id="3.40.50.150">
    <property type="entry name" value="Vaccinia Virus protein VP39"/>
    <property type="match status" value="1"/>
</dbReference>
<dbReference type="InterPro" id="IPR029063">
    <property type="entry name" value="SAM-dependent_MTases_sf"/>
</dbReference>
<dbReference type="GO" id="GO:0008168">
    <property type="term" value="F:methyltransferase activity"/>
    <property type="evidence" value="ECO:0007669"/>
    <property type="project" value="TreeGrafter"/>
</dbReference>
<feature type="domain" description="Methyltransferase" evidence="2">
    <location>
        <begin position="75"/>
        <end position="166"/>
    </location>
</feature>
<evidence type="ECO:0000313" key="3">
    <source>
        <dbReference type="EMBL" id="CAG8502842.1"/>
    </source>
</evidence>
<organism evidence="3 4">
    <name type="scientific">Ambispora gerdemannii</name>
    <dbReference type="NCBI Taxonomy" id="144530"/>
    <lineage>
        <taxon>Eukaryota</taxon>
        <taxon>Fungi</taxon>
        <taxon>Fungi incertae sedis</taxon>
        <taxon>Mucoromycota</taxon>
        <taxon>Glomeromycotina</taxon>
        <taxon>Glomeromycetes</taxon>
        <taxon>Archaeosporales</taxon>
        <taxon>Ambisporaceae</taxon>
        <taxon>Ambispora</taxon>
    </lineage>
</organism>
<keyword evidence="4" id="KW-1185">Reference proteome</keyword>
<name>A0A9N8ZPH0_9GLOM</name>
<dbReference type="PANTHER" id="PTHR43591">
    <property type="entry name" value="METHYLTRANSFERASE"/>
    <property type="match status" value="1"/>
</dbReference>
<proteinExistence type="predicted"/>
<dbReference type="CDD" id="cd02440">
    <property type="entry name" value="AdoMet_MTases"/>
    <property type="match status" value="1"/>
</dbReference>
<gene>
    <name evidence="3" type="ORF">AGERDE_LOCUS4336</name>
</gene>
<dbReference type="PANTHER" id="PTHR43591:SF24">
    <property type="entry name" value="2-METHOXY-6-POLYPRENYL-1,4-BENZOQUINOL METHYLASE, MITOCHONDRIAL"/>
    <property type="match status" value="1"/>
</dbReference>
<feature type="compositionally biased region" description="Polar residues" evidence="1">
    <location>
        <begin position="14"/>
        <end position="25"/>
    </location>
</feature>
<dbReference type="InterPro" id="IPR041698">
    <property type="entry name" value="Methyltransf_25"/>
</dbReference>
<evidence type="ECO:0000256" key="1">
    <source>
        <dbReference type="SAM" id="MobiDB-lite"/>
    </source>
</evidence>
<evidence type="ECO:0000313" key="4">
    <source>
        <dbReference type="Proteomes" id="UP000789831"/>
    </source>
</evidence>
<feature type="region of interest" description="Disordered" evidence="1">
    <location>
        <begin position="1"/>
        <end position="25"/>
    </location>
</feature>